<dbReference type="KEGG" id="xba:C7S18_11345"/>
<name>A0A2P1PSE6_9GAMM</name>
<dbReference type="RefSeq" id="WP_106891675.1">
    <property type="nucleotide sequence ID" value="NZ_CP027860.1"/>
</dbReference>
<dbReference type="OrthoDB" id="7604978at2"/>
<evidence type="ECO:0000313" key="1">
    <source>
        <dbReference type="EMBL" id="AVP97755.1"/>
    </source>
</evidence>
<protein>
    <submittedName>
        <fullName evidence="1">Uncharacterized protein</fullName>
    </submittedName>
</protein>
<sequence>MFLDPYLTEYDDRLSGDASIDPLGMLIIWSAFGRRIFKNRVNSISNDVRNYTLNLFHHNLIRRIVRDESIVLSRALEGVFGRKDSTAFKSACLLYLENLFVFSVIWYEAESKRSNGQARPSVESSGVLGVSKGNRIWNETNENPLLVFSRNRPDREILKRQLGLGVSGRYKSPMMQIGYFDTHYHYHLPSAEPLWRDAEQFIAGNPSMHTLAAQCYEHLSQLLTINRKDPETPFKSIPESLPLAYVQTFPNSGTVGKFAREFWLKATGLNLGAAGALLNTLDQQPNRAEALSARELIYQTPTPVPEEEGLKFEHIKQLEPFLADAVLLFNLMACRKSQTVQHVMEQWQKFHRDARTLPDRARAILDNDKLLKVTVGASRHRLNKLLQLANTSSMTEQVHLLVDYHRSVMAQRGQASWLDIVGDEIRLDARPMRDPDVKHWEPGAWYHSYYLPNFQALVRGYQGVGA</sequence>
<reference evidence="1 2" key="2">
    <citation type="submission" date="2018-03" db="EMBL/GenBank/DDBJ databases">
        <authorList>
            <person name="Keele B.F."/>
        </authorList>
    </citation>
    <scope>NUCLEOTIDE SEQUENCE [LARGE SCALE GENOMIC DNA]</scope>
    <source>
        <strain evidence="1 2">D13</strain>
    </source>
</reference>
<evidence type="ECO:0000313" key="2">
    <source>
        <dbReference type="Proteomes" id="UP000241074"/>
    </source>
</evidence>
<proteinExistence type="predicted"/>
<keyword evidence="2" id="KW-1185">Reference proteome</keyword>
<dbReference type="EMBL" id="CP027860">
    <property type="protein sequence ID" value="AVP97755.1"/>
    <property type="molecule type" value="Genomic_DNA"/>
</dbReference>
<dbReference type="AlphaFoldDB" id="A0A2P1PSE6"/>
<reference evidence="1 2" key="1">
    <citation type="submission" date="2018-03" db="EMBL/GenBank/DDBJ databases">
        <title>Ahniella affigens gen. nov., sp. nov., a gammaproteobacterium isolated from sandy soil near a stream.</title>
        <authorList>
            <person name="Ko Y."/>
            <person name="Kim J.-H."/>
        </authorList>
    </citation>
    <scope>NUCLEOTIDE SEQUENCE [LARGE SCALE GENOMIC DNA]</scope>
    <source>
        <strain evidence="1 2">D13</strain>
    </source>
</reference>
<dbReference type="Proteomes" id="UP000241074">
    <property type="component" value="Chromosome"/>
</dbReference>
<organism evidence="1 2">
    <name type="scientific">Ahniella affigens</name>
    <dbReference type="NCBI Taxonomy" id="2021234"/>
    <lineage>
        <taxon>Bacteria</taxon>
        <taxon>Pseudomonadati</taxon>
        <taxon>Pseudomonadota</taxon>
        <taxon>Gammaproteobacteria</taxon>
        <taxon>Lysobacterales</taxon>
        <taxon>Rhodanobacteraceae</taxon>
        <taxon>Ahniella</taxon>
    </lineage>
</organism>
<gene>
    <name evidence="1" type="ORF">C7S18_11345</name>
</gene>
<accession>A0A2P1PSE6</accession>